<evidence type="ECO:0000256" key="11">
    <source>
        <dbReference type="SAM" id="MobiDB-lite"/>
    </source>
</evidence>
<dbReference type="InterPro" id="IPR042222">
    <property type="entry name" value="Dynein_2_N"/>
</dbReference>
<dbReference type="Pfam" id="PF17857">
    <property type="entry name" value="AAA_lid_1"/>
    <property type="match status" value="1"/>
</dbReference>
<dbReference type="Gene3D" id="3.20.180.20">
    <property type="entry name" value="Dynein heavy chain, N-terminal domain 2"/>
    <property type="match status" value="1"/>
</dbReference>
<keyword evidence="4" id="KW-0493">Microtubule</keyword>
<feature type="region of interest" description="Disordered" evidence="11">
    <location>
        <begin position="601"/>
        <end position="632"/>
    </location>
</feature>
<comment type="similarity">
    <text evidence="2">Belongs to the dynein heavy chain family.</text>
</comment>
<evidence type="ECO:0000256" key="7">
    <source>
        <dbReference type="ARBA" id="ARBA00023017"/>
    </source>
</evidence>
<protein>
    <submittedName>
        <fullName evidence="13">Dynein axonemal heavy chain 6</fullName>
    </submittedName>
</protein>
<name>A0ABQ5KES2_9EUKA</name>
<evidence type="ECO:0000256" key="8">
    <source>
        <dbReference type="ARBA" id="ARBA00023054"/>
    </source>
</evidence>
<comment type="subcellular location">
    <subcellularLocation>
        <location evidence="1">Cytoplasm</location>
        <location evidence="1">Cytoskeleton</location>
    </subcellularLocation>
</comment>
<feature type="compositionally biased region" description="Polar residues" evidence="11">
    <location>
        <begin position="71"/>
        <end position="95"/>
    </location>
</feature>
<feature type="region of interest" description="Disordered" evidence="11">
    <location>
        <begin position="1"/>
        <end position="56"/>
    </location>
</feature>
<dbReference type="SUPFAM" id="SSF52540">
    <property type="entry name" value="P-loop containing nucleoside triphosphate hydrolases"/>
    <property type="match status" value="4"/>
</dbReference>
<dbReference type="Pfam" id="PF12774">
    <property type="entry name" value="AAA_6"/>
    <property type="match status" value="1"/>
</dbReference>
<evidence type="ECO:0000256" key="6">
    <source>
        <dbReference type="ARBA" id="ARBA00022840"/>
    </source>
</evidence>
<accession>A0ABQ5KES2</accession>
<keyword evidence="10" id="KW-0206">Cytoskeleton</keyword>
<dbReference type="Pfam" id="PF12780">
    <property type="entry name" value="AAA_8"/>
    <property type="match status" value="1"/>
</dbReference>
<comment type="caution">
    <text evidence="13">The sequence shown here is derived from an EMBL/GenBank/DDBJ whole genome shotgun (WGS) entry which is preliminary data.</text>
</comment>
<dbReference type="Gene3D" id="1.20.58.1120">
    <property type="match status" value="1"/>
</dbReference>
<evidence type="ECO:0000259" key="12">
    <source>
        <dbReference type="SMART" id="SM00382"/>
    </source>
</evidence>
<feature type="compositionally biased region" description="Low complexity" evidence="11">
    <location>
        <begin position="462"/>
        <end position="473"/>
    </location>
</feature>
<feature type="region of interest" description="Disordered" evidence="11">
    <location>
        <begin position="457"/>
        <end position="476"/>
    </location>
</feature>
<evidence type="ECO:0000256" key="3">
    <source>
        <dbReference type="ARBA" id="ARBA00022490"/>
    </source>
</evidence>
<dbReference type="InterPro" id="IPR035699">
    <property type="entry name" value="AAA_6"/>
</dbReference>
<dbReference type="InterPro" id="IPR026983">
    <property type="entry name" value="DHC"/>
</dbReference>
<dbReference type="Gene3D" id="3.40.50.300">
    <property type="entry name" value="P-loop containing nucleotide triphosphate hydrolases"/>
    <property type="match status" value="4"/>
</dbReference>
<feature type="compositionally biased region" description="Basic and acidic residues" evidence="11">
    <location>
        <begin position="1"/>
        <end position="12"/>
    </location>
</feature>
<evidence type="ECO:0000313" key="13">
    <source>
        <dbReference type="EMBL" id="GKT29750.1"/>
    </source>
</evidence>
<feature type="non-terminal residue" evidence="13">
    <location>
        <position position="3208"/>
    </location>
</feature>
<dbReference type="Pfam" id="PF12775">
    <property type="entry name" value="AAA_7"/>
    <property type="match status" value="1"/>
</dbReference>
<dbReference type="InterPro" id="IPR041466">
    <property type="entry name" value="Dynein_AAA5_ext"/>
</dbReference>
<evidence type="ECO:0000256" key="2">
    <source>
        <dbReference type="ARBA" id="ARBA00008887"/>
    </source>
</evidence>
<evidence type="ECO:0000256" key="4">
    <source>
        <dbReference type="ARBA" id="ARBA00022701"/>
    </source>
</evidence>
<dbReference type="Pfam" id="PF08393">
    <property type="entry name" value="DHC_N2"/>
    <property type="match status" value="1"/>
</dbReference>
<dbReference type="InterPro" id="IPR043157">
    <property type="entry name" value="Dynein_AAA1S"/>
</dbReference>
<dbReference type="InterPro" id="IPR027417">
    <property type="entry name" value="P-loop_NTPase"/>
</dbReference>
<proteinExistence type="inferred from homology"/>
<keyword evidence="9" id="KW-0505">Motor protein</keyword>
<dbReference type="Pfam" id="PF17852">
    <property type="entry name" value="Dynein_AAA_lid"/>
    <property type="match status" value="1"/>
</dbReference>
<dbReference type="PANTHER" id="PTHR45703:SF36">
    <property type="entry name" value="DYNEIN HEAVY CHAIN, CYTOPLASMIC"/>
    <property type="match status" value="1"/>
</dbReference>
<evidence type="ECO:0000313" key="14">
    <source>
        <dbReference type="Proteomes" id="UP001057375"/>
    </source>
</evidence>
<dbReference type="InterPro" id="IPR042228">
    <property type="entry name" value="Dynein_linker_3"/>
</dbReference>
<feature type="region of interest" description="Disordered" evidence="11">
    <location>
        <begin position="1853"/>
        <end position="1879"/>
    </location>
</feature>
<feature type="domain" description="AAA+ ATPase" evidence="12">
    <location>
        <begin position="2752"/>
        <end position="2900"/>
    </location>
</feature>
<keyword evidence="6" id="KW-0067">ATP-binding</keyword>
<dbReference type="InterPro" id="IPR003593">
    <property type="entry name" value="AAA+_ATPase"/>
</dbReference>
<feature type="region of interest" description="Disordered" evidence="11">
    <location>
        <begin position="3041"/>
        <end position="3087"/>
    </location>
</feature>
<dbReference type="Gene3D" id="1.20.140.100">
    <property type="entry name" value="Dynein heavy chain, N-terminal domain 2"/>
    <property type="match status" value="1"/>
</dbReference>
<feature type="region of interest" description="Disordered" evidence="11">
    <location>
        <begin position="187"/>
        <end position="261"/>
    </location>
</feature>
<keyword evidence="5" id="KW-0547">Nucleotide-binding</keyword>
<dbReference type="Gene3D" id="1.20.920.30">
    <property type="match status" value="2"/>
</dbReference>
<keyword evidence="8" id="KW-0175">Coiled coil</keyword>
<feature type="region of interest" description="Disordered" evidence="11">
    <location>
        <begin position="658"/>
        <end position="678"/>
    </location>
</feature>
<keyword evidence="7" id="KW-0243">Dynein</keyword>
<feature type="region of interest" description="Disordered" evidence="11">
    <location>
        <begin position="71"/>
        <end position="135"/>
    </location>
</feature>
<feature type="region of interest" description="Disordered" evidence="11">
    <location>
        <begin position="813"/>
        <end position="836"/>
    </location>
</feature>
<feature type="compositionally biased region" description="Basic residues" evidence="11">
    <location>
        <begin position="107"/>
        <end position="119"/>
    </location>
</feature>
<dbReference type="Gene3D" id="1.10.8.710">
    <property type="match status" value="1"/>
</dbReference>
<evidence type="ECO:0000256" key="5">
    <source>
        <dbReference type="ARBA" id="ARBA00022741"/>
    </source>
</evidence>
<feature type="compositionally biased region" description="Low complexity" evidence="11">
    <location>
        <begin position="615"/>
        <end position="630"/>
    </location>
</feature>
<dbReference type="SMART" id="SM00382">
    <property type="entry name" value="AAA"/>
    <property type="match status" value="2"/>
</dbReference>
<feature type="compositionally biased region" description="Low complexity" evidence="11">
    <location>
        <begin position="34"/>
        <end position="47"/>
    </location>
</feature>
<evidence type="ECO:0000256" key="9">
    <source>
        <dbReference type="ARBA" id="ARBA00023175"/>
    </source>
</evidence>
<keyword evidence="14" id="KW-1185">Reference proteome</keyword>
<dbReference type="PANTHER" id="PTHR45703">
    <property type="entry name" value="DYNEIN HEAVY CHAIN"/>
    <property type="match status" value="1"/>
</dbReference>
<dbReference type="Proteomes" id="UP001057375">
    <property type="component" value="Unassembled WGS sequence"/>
</dbReference>
<dbReference type="InterPro" id="IPR041589">
    <property type="entry name" value="DNAH3_AAA_lid_1"/>
</dbReference>
<gene>
    <name evidence="13" type="ORF">ADUPG1_014177</name>
</gene>
<feature type="compositionally biased region" description="Polar residues" evidence="11">
    <location>
        <begin position="247"/>
        <end position="258"/>
    </location>
</feature>
<dbReference type="EMBL" id="BQXS01013849">
    <property type="protein sequence ID" value="GKT29750.1"/>
    <property type="molecule type" value="Genomic_DNA"/>
</dbReference>
<feature type="domain" description="AAA+ ATPase" evidence="12">
    <location>
        <begin position="2013"/>
        <end position="2143"/>
    </location>
</feature>
<sequence length="3208" mass="357479">MNDSDETRREITGLHSVSDLLTTLGPETKRKTRQSSNSQRQTQITSSPSIYSRVSRDPVTAASLLSSISHSKAFQPGSPSSPLNRTSILSPSSHPIATKPLSDIQLPKHKRAPAVHSKRAAVTTQTREDRTKGVPSHLLGRSVNEFIEYMHESGSKASFAYLVRANDLPGLIDQYQSSLSSIRGHIPSQKSLKRQDKPSPLSPIPPAGSPLKAGLRSRSIKRGSLLKPASGLEPIPPDHPNPEKTPATGSVVQHRPTTPRSRLLPSISRLLPSIHTFPPPPSPLPPASMLSHLNEIDREKNLQSRFSGRLVRLNEDYSLYNLYVVPYQIIQHATTYFTISFQGVTQYGGDKVDFTPLSDWMAEKELFDKLMKVRIFKNFRLWRSFITWKREINAEKRKAISEILQARLFILDNSLRSGLFFTVKRLRVVDYHRFFLRSIDQSRVMLGKILTKIEDDKSKEMSGSSSSSTTSLAGGTGDLRIDTLKATAAANSANNHSGSSQVGMDSASSRFDIFSARLGISDSSLLDTTGEEVPVLSVNVDDGVKGHGFTMSVDELHDISVEILQEFKQQTRSAIFDITNKISIVCNDIITSVVGQNKEGGLISDKKEEREGEDSASSSTGSSSSAAAGSIGAGGSSVILRRKKGSIKTATLSERAHNVLSKESMSSSSGSGSGGNRLSYTERAAKRLECLRLAAYIRVIDYHVIEMLYKFVVLFTVNVADALSQASKAPTPDITWLTLSPTASLENAGVADIIDSLNVNPDVLARTNELVEYCQLDCEDPKVQKQVRDFLAERSQKLCGSLIKIEETEATGASVHGGHRQQLSKEQKLARRMAPARPTTLCEDRLVHPLTPILRVELGIGCVLTGDDDVAMYHQVWQSEDIIYTVFEKEELKYIVNKASLCPILQDSAVPPHLTQLKASNIRLLPIVGSGRLVDAFDNLINDLVRYTLVVERLPRHSAFNTYTKQFFTESVGRLDNASQEKRIKFPQLGSSRPADVVFSSEGPEIMSMFDDNKDFVEATKVINDIVVQGHKDVVDFTESLEGYVRTLDWNSDLLEVETRCAPTFSSLEKERFEAQEKKKKLMKERRMQGDSLIDDDLGGMDVIGVGDDRAASRLSVIGGGLDFGAEDSEEEKLRLRRKRDQKRKRGMPTLKQKDVNSLIQGHAQLKAQLELVRSMPSCVVVPPFCVDLAPVRQILEGPPTRRLARLRRLLPLILHDACDSLHFETQDMVNALKTESQTVKQFCGYLQDLDRVVETGLKEVDACFAVVNSLHDAMKPNDIDLEDEVRALFTNTSSAVKQLRDSVTVCESGRAGRVAEFSEQLMVQINQLKENTQKLTDTLHNEASIKDYAAAQNCQFSEAVEKLDEMFELFSDFKKRSKEYLKYQQALGMEPASFNLLDDSFNECSMHRSVWHSLRDWDTKSKEWRGEGFRAVDADGVTLEVQAFYKLSVRAERQLNDTKVVGVLRSRVDEFKKALPAISDLRNPALVQRHLDRVWELLGEPEQGQDAVTVGWLIAQDVVRHRDAISTISAEASNEAALKDMLEGVKVKWNDMDFIVLSHGGGGDKYILGAVDDIIALMDDHLVTLNTMLASRYIAAVEAEVSEMQKRLSLLSDTLEVWIIVQKGWMYLESIFCAPDIQRQLPHEYQAFNSVDRSWKELMIRVHDTPNALDNGTEPGLLEKLTKHSKQLERIEKQLREYLEAKRTVFPRFYFLSNDELLDILSQTRNPRAVQPHLRKCFDNLYHLEFGGKSDDIIGMDSVEKEHVAFVKNVRIRGTVETWLGTVEKAMRETLRHNLQQTLVDLAACEDDRIEWIKTHKAQLLIAVSQINWTRSVLECLDRDAAIDGANSLNTARDSSARISPSPMRRSMSIDSHGGDHHSDVMSDHGAGYQPSALVEFREHWVQSLEDVVALVSSDLSPLLRKSVVALITIEVHARDIIDELIENKIRDKHEFEWTKRLRYVWNEEEQDCFIHQTDAAFRYAYEYLGASSRLVITPLTDRIYMTLTGALHLCLGGSPAGPAGTGKTETVKDLAKAVARFSVVLNCSETINSTTMSAFFKGLSAAGAVGCFDEFNRIQIDVLSVIAQQILQIRTALLLNKQQFEFEGSNLRLDKNLGYFITMNPGYAGRTELPDNLKVLFRPVSCMVPDYALIAEIILFAEGFRTARPLSQKMTQLYKLSSEQLSQQSHYDFGMRALKSVLVMAGSLMRAAPDQEEDVVLIRAMVGSNVPKFLKEDADLFMGIVQDLFPGAEIDEVKQISLEKMLMNVVESFGLIPHPVQIGKAVQLFDTMNIRHGVMLVGKTGGSKTVIWHILKRALTLLSEQGVLQADGKSTFNKVTSYCLNPKCINMGELYGDYNPLTQEWKDGLVAVLVREIVKDESEDRKWLVFDGPVDTLWIESMNTCLDDNKLLCLANSERIKLNDTVNILFEVQDLEQASPATVSRCGMVYVEPEALGWEVYLDSWINNELLGNEEELSNVTASGKSNEELTDSRDVENMHYAAVKDVVGCLNLGVTVAEHVSKVLKTMLRRIVPAVCSSEFIMDVPATELQIVTSVCSIFRSIVENNPGIHQYLTLDRERRKETGDFEDEDEINKPIPYSVNTIPLASLPEDMIIRVSEYIAIFATIWGCGGNVIAHNTDKFEGLMRNVLSLDKTLPELPTSCSVFDVWVDTSNLPTLIEGFKKARERAVEEGKDPNSVTSEDIPGGLNAVSFKEFSSIVSSFTYDVNSPFFSVTVPTVDTVRIQYLTESLITCHKPVLITGGSGVGKTLIASHTLQGLAKQDKVVVIPVNFSAQTSSLLTQQTIESKLERRRRTALGPVPGKVAVIFVDDLNMPALDTFGSQPPIELLRQFADYGGVYDREQNFFKSWEDTVLLTLCAPPGGGRNHITPRLTRHFTALSIPDPSNESIGKIFRSIVSGYLSAKSFSADVQKLTRPLVDGIIEIYRRVNDELRPTPAKSHYLFNMRDVGKVVQGLLMSSPKSIDSTEHASALWLHEVCRVFEDRLVSETDKIWLQEAVIEIANKHFPVSWDYEDVFHHAVRPNAMGSSGATSRSHRSGGKHAQSSKHNASGGGGGEDEEEENADAASQEWKSGKASMFVNFLKLGTPMAERQYCSAKYEEVKKVLDGAQEDFAAMGRDLGLVYFQDAAAHVARITRTLSQPRGNLLLVGVGGSGKQSLTKISCFLCEYDIFQIELTRGYGIVEFKEDIKS</sequence>
<dbReference type="InterPro" id="IPR024317">
    <property type="entry name" value="Dynein_heavy_chain_D4_dom"/>
</dbReference>
<reference evidence="13" key="1">
    <citation type="submission" date="2022-03" db="EMBL/GenBank/DDBJ databases">
        <title>Draft genome sequence of Aduncisulcus paluster, a free-living microaerophilic Fornicata.</title>
        <authorList>
            <person name="Yuyama I."/>
            <person name="Kume K."/>
            <person name="Tamura T."/>
            <person name="Inagaki Y."/>
            <person name="Hashimoto T."/>
        </authorList>
    </citation>
    <scope>NUCLEOTIDE SEQUENCE</scope>
    <source>
        <strain evidence="13">NY0171</strain>
    </source>
</reference>
<evidence type="ECO:0000256" key="10">
    <source>
        <dbReference type="ARBA" id="ARBA00023212"/>
    </source>
</evidence>
<feature type="compositionally biased region" description="Low complexity" evidence="11">
    <location>
        <begin position="1858"/>
        <end position="1873"/>
    </location>
</feature>
<keyword evidence="3" id="KW-0963">Cytoplasm</keyword>
<evidence type="ECO:0000256" key="1">
    <source>
        <dbReference type="ARBA" id="ARBA00004245"/>
    </source>
</evidence>
<organism evidence="13 14">
    <name type="scientific">Aduncisulcus paluster</name>
    <dbReference type="NCBI Taxonomy" id="2918883"/>
    <lineage>
        <taxon>Eukaryota</taxon>
        <taxon>Metamonada</taxon>
        <taxon>Carpediemonas-like organisms</taxon>
        <taxon>Aduncisulcus</taxon>
    </lineage>
</organism>
<dbReference type="InterPro" id="IPR013602">
    <property type="entry name" value="Dynein_heavy_linker"/>
</dbReference>